<feature type="compositionally biased region" description="Low complexity" evidence="1">
    <location>
        <begin position="25"/>
        <end position="38"/>
    </location>
</feature>
<accession>A0ABY8WFB4</accession>
<evidence type="ECO:0000256" key="1">
    <source>
        <dbReference type="SAM" id="MobiDB-lite"/>
    </source>
</evidence>
<dbReference type="EMBL" id="CP126980">
    <property type="protein sequence ID" value="WIM95188.1"/>
    <property type="molecule type" value="Genomic_DNA"/>
</dbReference>
<dbReference type="Proteomes" id="UP001240150">
    <property type="component" value="Chromosome"/>
</dbReference>
<organism evidence="2 3">
    <name type="scientific">Actinoplanes oblitus</name>
    <dbReference type="NCBI Taxonomy" id="3040509"/>
    <lineage>
        <taxon>Bacteria</taxon>
        <taxon>Bacillati</taxon>
        <taxon>Actinomycetota</taxon>
        <taxon>Actinomycetes</taxon>
        <taxon>Micromonosporales</taxon>
        <taxon>Micromonosporaceae</taxon>
        <taxon>Actinoplanes</taxon>
    </lineage>
</organism>
<evidence type="ECO:0000313" key="2">
    <source>
        <dbReference type="EMBL" id="WIM95188.1"/>
    </source>
</evidence>
<keyword evidence="3" id="KW-1185">Reference proteome</keyword>
<sequence>MRPHTQVLVAVTGATMLALTGCGSSTGSTTATGQAPAAVTRQATSTTPTSDPGDGKPAATPTSDPGDGKPAATPTSDPGDGGCPAPAATLEKLMKLDAGHRIDKSSIKCSQGWAVAGVITADKSQQGDGKFLFEFANSTGRWTVKGEGSSFDCATQGIPRSTGFCG</sequence>
<gene>
    <name evidence="2" type="ORF">ACTOB_007262</name>
</gene>
<proteinExistence type="predicted"/>
<reference evidence="2 3" key="1">
    <citation type="submission" date="2023-06" db="EMBL/GenBank/DDBJ databases">
        <authorList>
            <person name="Yushchuk O."/>
            <person name="Binda E."/>
            <person name="Ruckert-Reed C."/>
            <person name="Fedorenko V."/>
            <person name="Kalinowski J."/>
            <person name="Marinelli F."/>
        </authorList>
    </citation>
    <scope>NUCLEOTIDE SEQUENCE [LARGE SCALE GENOMIC DNA]</scope>
    <source>
        <strain evidence="2 3">NRRL 3884</strain>
    </source>
</reference>
<evidence type="ECO:0000313" key="3">
    <source>
        <dbReference type="Proteomes" id="UP001240150"/>
    </source>
</evidence>
<dbReference type="RefSeq" id="WP_284916477.1">
    <property type="nucleotide sequence ID" value="NZ_CP126980.1"/>
</dbReference>
<feature type="compositionally biased region" description="Polar residues" evidence="1">
    <location>
        <begin position="41"/>
        <end position="50"/>
    </location>
</feature>
<protein>
    <recommendedName>
        <fullName evidence="4">Secreted protein</fullName>
    </recommendedName>
</protein>
<dbReference type="PROSITE" id="PS51257">
    <property type="entry name" value="PROKAR_LIPOPROTEIN"/>
    <property type="match status" value="1"/>
</dbReference>
<name>A0ABY8WFB4_9ACTN</name>
<feature type="region of interest" description="Disordered" evidence="1">
    <location>
        <begin position="25"/>
        <end position="86"/>
    </location>
</feature>
<evidence type="ECO:0008006" key="4">
    <source>
        <dbReference type="Google" id="ProtNLM"/>
    </source>
</evidence>